<dbReference type="HOGENOM" id="CLU_1928436_0_0_1"/>
<evidence type="ECO:0000313" key="1">
    <source>
        <dbReference type="EMBL" id="KIK28987.1"/>
    </source>
</evidence>
<dbReference type="Proteomes" id="UP000054018">
    <property type="component" value="Unassembled WGS sequence"/>
</dbReference>
<dbReference type="AlphaFoldDB" id="A0A0D0A3P0"/>
<sequence>MPYNVTCRARPAPNHSVSSTLDVTVPSYHAIFSSLQLLPNSTSFPSPSFYTTDMIPKIIYASASRRDDGGKRRHRDDTASSEYVRENTFVASVAELRSLGSSATTHAVRIDGELPCLEEDANSARETDAPR</sequence>
<name>A0A0D0A3P0_9AGAM</name>
<proteinExistence type="predicted"/>
<keyword evidence="2" id="KW-1185">Reference proteome</keyword>
<gene>
    <name evidence="1" type="ORF">PISMIDRAFT_673307</name>
</gene>
<protein>
    <submittedName>
        <fullName evidence="1">Uncharacterized protein</fullName>
    </submittedName>
</protein>
<reference evidence="2" key="2">
    <citation type="submission" date="2015-01" db="EMBL/GenBank/DDBJ databases">
        <title>Evolutionary Origins and Diversification of the Mycorrhizal Mutualists.</title>
        <authorList>
            <consortium name="DOE Joint Genome Institute"/>
            <consortium name="Mycorrhizal Genomics Consortium"/>
            <person name="Kohler A."/>
            <person name="Kuo A."/>
            <person name="Nagy L.G."/>
            <person name="Floudas D."/>
            <person name="Copeland A."/>
            <person name="Barry K.W."/>
            <person name="Cichocki N."/>
            <person name="Veneault-Fourrey C."/>
            <person name="LaButti K."/>
            <person name="Lindquist E.A."/>
            <person name="Lipzen A."/>
            <person name="Lundell T."/>
            <person name="Morin E."/>
            <person name="Murat C."/>
            <person name="Riley R."/>
            <person name="Ohm R."/>
            <person name="Sun H."/>
            <person name="Tunlid A."/>
            <person name="Henrissat B."/>
            <person name="Grigoriev I.V."/>
            <person name="Hibbett D.S."/>
            <person name="Martin F."/>
        </authorList>
    </citation>
    <scope>NUCLEOTIDE SEQUENCE [LARGE SCALE GENOMIC DNA]</scope>
    <source>
        <strain evidence="2">441</strain>
    </source>
</reference>
<reference evidence="1 2" key="1">
    <citation type="submission" date="2014-04" db="EMBL/GenBank/DDBJ databases">
        <authorList>
            <consortium name="DOE Joint Genome Institute"/>
            <person name="Kuo A."/>
            <person name="Kohler A."/>
            <person name="Costa M.D."/>
            <person name="Nagy L.G."/>
            <person name="Floudas D."/>
            <person name="Copeland A."/>
            <person name="Barry K.W."/>
            <person name="Cichocki N."/>
            <person name="Veneault-Fourrey C."/>
            <person name="LaButti K."/>
            <person name="Lindquist E.A."/>
            <person name="Lipzen A."/>
            <person name="Lundell T."/>
            <person name="Morin E."/>
            <person name="Murat C."/>
            <person name="Sun H."/>
            <person name="Tunlid A."/>
            <person name="Henrissat B."/>
            <person name="Grigoriev I.V."/>
            <person name="Hibbett D.S."/>
            <person name="Martin F."/>
            <person name="Nordberg H.P."/>
            <person name="Cantor M.N."/>
            <person name="Hua S.X."/>
        </authorList>
    </citation>
    <scope>NUCLEOTIDE SEQUENCE [LARGE SCALE GENOMIC DNA]</scope>
    <source>
        <strain evidence="1 2">441</strain>
    </source>
</reference>
<dbReference type="EMBL" id="KN833691">
    <property type="protein sequence ID" value="KIK28987.1"/>
    <property type="molecule type" value="Genomic_DNA"/>
</dbReference>
<organism evidence="1 2">
    <name type="scientific">Pisolithus microcarpus 441</name>
    <dbReference type="NCBI Taxonomy" id="765257"/>
    <lineage>
        <taxon>Eukaryota</taxon>
        <taxon>Fungi</taxon>
        <taxon>Dikarya</taxon>
        <taxon>Basidiomycota</taxon>
        <taxon>Agaricomycotina</taxon>
        <taxon>Agaricomycetes</taxon>
        <taxon>Agaricomycetidae</taxon>
        <taxon>Boletales</taxon>
        <taxon>Sclerodermatineae</taxon>
        <taxon>Pisolithaceae</taxon>
        <taxon>Pisolithus</taxon>
    </lineage>
</organism>
<accession>A0A0D0A3P0</accession>
<evidence type="ECO:0000313" key="2">
    <source>
        <dbReference type="Proteomes" id="UP000054018"/>
    </source>
</evidence>